<comment type="caution">
    <text evidence="8">The sequence shown here is derived from an EMBL/GenBank/DDBJ whole genome shotgun (WGS) entry which is preliminary data.</text>
</comment>
<feature type="domain" description="PRD" evidence="7">
    <location>
        <begin position="175"/>
        <end position="287"/>
    </location>
</feature>
<dbReference type="InterPro" id="IPR036095">
    <property type="entry name" value="PTS_EIIB-like_sf"/>
</dbReference>
<dbReference type="AlphaFoldDB" id="D7UVV1"/>
<dbReference type="SUPFAM" id="SSF63520">
    <property type="entry name" value="PTS-regulatory domain, PRD"/>
    <property type="match status" value="2"/>
</dbReference>
<dbReference type="EMBL" id="ACCR02000003">
    <property type="protein sequence ID" value="EFI83959.1"/>
    <property type="molecule type" value="Genomic_DNA"/>
</dbReference>
<dbReference type="STRING" id="525367.HMPREF0556_10512"/>
<evidence type="ECO:0000259" key="6">
    <source>
        <dbReference type="PROSITE" id="PS51099"/>
    </source>
</evidence>
<keyword evidence="1" id="KW-0808">Transferase</keyword>
<gene>
    <name evidence="8" type="ORF">HMPREF0556_10512</name>
</gene>
<dbReference type="InterPro" id="IPR011608">
    <property type="entry name" value="PRD"/>
</dbReference>
<name>D7UVV1_LISGR</name>
<dbReference type="InterPro" id="IPR036388">
    <property type="entry name" value="WH-like_DNA-bd_sf"/>
</dbReference>
<feature type="domain" description="PRD" evidence="7">
    <location>
        <begin position="290"/>
        <end position="400"/>
    </location>
</feature>
<evidence type="ECO:0000259" key="7">
    <source>
        <dbReference type="PROSITE" id="PS51372"/>
    </source>
</evidence>
<dbReference type="Gene3D" id="1.10.1790.10">
    <property type="entry name" value="PRD domain"/>
    <property type="match status" value="2"/>
</dbReference>
<dbReference type="CDD" id="cd05568">
    <property type="entry name" value="PTS_IIB_bgl_like"/>
    <property type="match status" value="1"/>
</dbReference>
<evidence type="ECO:0000256" key="1">
    <source>
        <dbReference type="ARBA" id="ARBA00022679"/>
    </source>
</evidence>
<organism evidence="8 9">
    <name type="scientific">Listeria grayi DSM 20601</name>
    <dbReference type="NCBI Taxonomy" id="525367"/>
    <lineage>
        <taxon>Bacteria</taxon>
        <taxon>Bacillati</taxon>
        <taxon>Bacillota</taxon>
        <taxon>Bacilli</taxon>
        <taxon>Bacillales</taxon>
        <taxon>Listeriaceae</taxon>
        <taxon>Listeria</taxon>
    </lineage>
</organism>
<keyword evidence="3" id="KW-0805">Transcription regulation</keyword>
<sequence>MIFSSKENLLLNHLNFEEFVSAKYLSKELYVSSKTIYRIVKRINEISLKDYHVPLVDSEAGKGYKLNNFFLNKDIYSVVPIKEENDLFDEVLTLLFKHPKKTVRRSLPNYEYLSESSRVRKMKKIGAIVSRFELNLHYDQDFIWLSGKETNIRKAINSLLLEINKNNSLGEINVEINNLDKHFIDSQIALIEEKIGEYINYPYDVALYTHIFMLIKRYRDGKVRYLESQEPLENDERLLMEANSDIKEVAEKIVKNVTEYVGVALNELETYFLFQNVYSINIQKRESSHIDKKLAEEITTTYITRFFGISDISLLPSQRSLYEDLYQHVLPMLSRLRLGIGIENNMLDEVISEYRDTYLKVKAVSSEINKELAFEKKINNAETGYITLYFEKYKIKQKEQKNLLLICSTGVGTSELLKIRVQQRFPDLNIVATMSQRQARKNLDFINENIDLIFSTIRVPMQIGKIPVLNIGPLLTEKDIQTINYFFKEMN</sequence>
<dbReference type="HOGENOM" id="CLU_013442_2_1_9"/>
<dbReference type="PROSITE" id="PS51372">
    <property type="entry name" value="PRD_2"/>
    <property type="match status" value="2"/>
</dbReference>
<dbReference type="Proteomes" id="UP000010119">
    <property type="component" value="Unassembled WGS sequence"/>
</dbReference>
<dbReference type="Pfam" id="PF00874">
    <property type="entry name" value="PRD"/>
    <property type="match status" value="2"/>
</dbReference>
<keyword evidence="5" id="KW-0804">Transcription</keyword>
<dbReference type="SUPFAM" id="SSF52794">
    <property type="entry name" value="PTS system IIB component-like"/>
    <property type="match status" value="1"/>
</dbReference>
<dbReference type="RefSeq" id="WP_003757273.1">
    <property type="nucleotide sequence ID" value="NZ_GL538353.1"/>
</dbReference>
<evidence type="ECO:0000313" key="9">
    <source>
        <dbReference type="Proteomes" id="UP000010119"/>
    </source>
</evidence>
<keyword evidence="2" id="KW-0677">Repeat</keyword>
<dbReference type="eggNOG" id="COG3711">
    <property type="taxonomic scope" value="Bacteria"/>
</dbReference>
<dbReference type="InterPro" id="IPR013011">
    <property type="entry name" value="PTS_EIIB_2"/>
</dbReference>
<dbReference type="Pfam" id="PF05043">
    <property type="entry name" value="Mga"/>
    <property type="match status" value="1"/>
</dbReference>
<dbReference type="GO" id="GO:0008982">
    <property type="term" value="F:protein-N(PI)-phosphohistidine-sugar phosphotransferase activity"/>
    <property type="evidence" value="ECO:0007669"/>
    <property type="project" value="InterPro"/>
</dbReference>
<dbReference type="InterPro" id="IPR007737">
    <property type="entry name" value="Mga_HTH"/>
</dbReference>
<evidence type="ECO:0000256" key="3">
    <source>
        <dbReference type="ARBA" id="ARBA00023015"/>
    </source>
</evidence>
<dbReference type="PANTHER" id="PTHR30185">
    <property type="entry name" value="CRYPTIC BETA-GLUCOSIDE BGL OPERON ANTITERMINATOR"/>
    <property type="match status" value="1"/>
</dbReference>
<accession>D7UVV1</accession>
<reference evidence="8" key="1">
    <citation type="submission" date="2010-06" db="EMBL/GenBank/DDBJ databases">
        <authorList>
            <person name="Muzny D."/>
            <person name="Qin X."/>
            <person name="Buhay C."/>
            <person name="Dugan-Rocha S."/>
            <person name="Ding Y."/>
            <person name="Chen G."/>
            <person name="Hawes A."/>
            <person name="Holder M."/>
            <person name="Jhangiani S."/>
            <person name="Johnson A."/>
            <person name="Khan Z."/>
            <person name="Li Z."/>
            <person name="Liu W."/>
            <person name="Liu X."/>
            <person name="Perez L."/>
            <person name="Shen H."/>
            <person name="Wang Q."/>
            <person name="Watt J."/>
            <person name="Xi L."/>
            <person name="Xin Y."/>
            <person name="Zhou J."/>
            <person name="Deng J."/>
            <person name="Jiang H."/>
            <person name="Liu Y."/>
            <person name="Qu J."/>
            <person name="Song X.-Z."/>
            <person name="Zhang L."/>
            <person name="Villasana D."/>
            <person name="Johnson A."/>
            <person name="Liu J."/>
            <person name="Liyanage D."/>
            <person name="Lorensuhewa L."/>
            <person name="Robinson T."/>
            <person name="Song A."/>
            <person name="Song B.-B."/>
            <person name="Dinh H."/>
            <person name="Thornton R."/>
            <person name="Coyle M."/>
            <person name="Francisco L."/>
            <person name="Jackson L."/>
            <person name="Javaid M."/>
            <person name="Korchina V."/>
            <person name="Kovar C."/>
            <person name="Mata R."/>
            <person name="Mathew T."/>
            <person name="Ngo R."/>
            <person name="Nguyen L."/>
            <person name="Nguyen N."/>
            <person name="Okwuonu G."/>
            <person name="Ongeri F."/>
            <person name="Pham C."/>
            <person name="Simmons D."/>
            <person name="Wilczek-Boney K."/>
            <person name="Hale W."/>
            <person name="Jakkamsetti A."/>
            <person name="Pham P."/>
            <person name="Ruth R."/>
            <person name="San Lucas F."/>
            <person name="Warren J."/>
            <person name="Zhang J."/>
            <person name="Zhao Z."/>
            <person name="Zhou C."/>
            <person name="Zhu D."/>
            <person name="Lee S."/>
            <person name="Bess C."/>
            <person name="Blankenburg K."/>
            <person name="Forbes L."/>
            <person name="Fu Q."/>
            <person name="Gubbala S."/>
            <person name="Hirani K."/>
            <person name="Jayaseelan J.C."/>
            <person name="Lara F."/>
            <person name="Munidasa M."/>
            <person name="Palculict T."/>
            <person name="Patil S."/>
            <person name="Pu L.-L."/>
            <person name="Saada N."/>
            <person name="Tang L."/>
            <person name="Weissenberger G."/>
            <person name="Zhu Y."/>
            <person name="Hemphill L."/>
            <person name="Shang Y."/>
            <person name="Youmans B."/>
            <person name="Ayvaz T."/>
            <person name="Ross M."/>
            <person name="Santibanez J."/>
            <person name="Aqrawi P."/>
            <person name="Gross S."/>
            <person name="Joshi V."/>
            <person name="Fowler G."/>
            <person name="Nazareth L."/>
            <person name="Reid J."/>
            <person name="Worley K."/>
            <person name="Petrosino J."/>
            <person name="Highlander S."/>
            <person name="Gibbs R."/>
        </authorList>
    </citation>
    <scope>NUCLEOTIDE SEQUENCE [LARGE SCALE GENOMIC DNA]</scope>
    <source>
        <strain evidence="8">DSM 20601</strain>
    </source>
</reference>
<feature type="domain" description="PTS EIIB type-2" evidence="6">
    <location>
        <begin position="401"/>
        <end position="491"/>
    </location>
</feature>
<keyword evidence="9" id="KW-1185">Reference proteome</keyword>
<dbReference type="Gene3D" id="3.40.50.2300">
    <property type="match status" value="1"/>
</dbReference>
<dbReference type="GO" id="GO:0009401">
    <property type="term" value="P:phosphoenolpyruvate-dependent sugar phosphotransferase system"/>
    <property type="evidence" value="ECO:0007669"/>
    <property type="project" value="InterPro"/>
</dbReference>
<dbReference type="InterPro" id="IPR036634">
    <property type="entry name" value="PRD_sf"/>
</dbReference>
<dbReference type="PROSITE" id="PS51099">
    <property type="entry name" value="PTS_EIIB_TYPE_2"/>
    <property type="match status" value="1"/>
</dbReference>
<dbReference type="Gene3D" id="1.10.10.10">
    <property type="entry name" value="Winged helix-like DNA-binding domain superfamily/Winged helix DNA-binding domain"/>
    <property type="match status" value="1"/>
</dbReference>
<proteinExistence type="predicted"/>
<protein>
    <submittedName>
        <fullName evidence="8">PRD domain protein</fullName>
    </submittedName>
</protein>
<dbReference type="InterPro" id="IPR050661">
    <property type="entry name" value="BglG_antiterminators"/>
</dbReference>
<evidence type="ECO:0000313" key="8">
    <source>
        <dbReference type="EMBL" id="EFI83959.1"/>
    </source>
</evidence>
<evidence type="ECO:0000256" key="4">
    <source>
        <dbReference type="ARBA" id="ARBA00023159"/>
    </source>
</evidence>
<evidence type="ECO:0000256" key="5">
    <source>
        <dbReference type="ARBA" id="ARBA00023163"/>
    </source>
</evidence>
<evidence type="ECO:0000256" key="2">
    <source>
        <dbReference type="ARBA" id="ARBA00022737"/>
    </source>
</evidence>
<dbReference type="PANTHER" id="PTHR30185:SF18">
    <property type="entry name" value="TRANSCRIPTIONAL REGULATOR MTLR"/>
    <property type="match status" value="1"/>
</dbReference>
<dbReference type="GO" id="GO:0006355">
    <property type="term" value="P:regulation of DNA-templated transcription"/>
    <property type="evidence" value="ECO:0007669"/>
    <property type="project" value="InterPro"/>
</dbReference>
<keyword evidence="4" id="KW-0010">Activator</keyword>